<dbReference type="InterPro" id="IPR006059">
    <property type="entry name" value="SBP"/>
</dbReference>
<dbReference type="NCBIfam" id="NF008633">
    <property type="entry name" value="PRK11622.1"/>
    <property type="match status" value="1"/>
</dbReference>
<dbReference type="Proteomes" id="UP000627715">
    <property type="component" value="Unassembled WGS sequence"/>
</dbReference>
<evidence type="ECO:0000313" key="2">
    <source>
        <dbReference type="Proteomes" id="UP000627715"/>
    </source>
</evidence>
<sequence length="384" mass="43208">MFADENATWQNTVSRAQGQSVYFHAWGGEQRNNAYLAWVAEQVEAEFDIVLNHVKIRDTATSVSRVLAEKEAGNTENGAVDLLWINGENFASMKTNNLLYGPWAEQLPNFRLVNADANPEMRHDFSVPVEGYESPWLRAHLVFYYDSDYLEVPPRNMQELLRWARANPGEFTYPKPPDFLGSTFLKQALAELSTQPEALQQPVTETDFDAVTAPLWAFLDQLHPHLLRRGRTFPANGPEMRRLLADGETLLAFSFNPNDPVNRVQRGELPDSIRSYTMRTGTLANVSFVAIPFNATNPEAAMVVANFLLSPQAQLRAQDPEHLGSTSVLDPKMLTARQRQAFAAMTQSHPAALPEGERGNVLSEPHPDWMPALETAWMRRYGVN</sequence>
<evidence type="ECO:0000313" key="1">
    <source>
        <dbReference type="EMBL" id="GGG55021.1"/>
    </source>
</evidence>
<comment type="caution">
    <text evidence="1">The sequence shown here is derived from an EMBL/GenBank/DDBJ whole genome shotgun (WGS) entry which is preliminary data.</text>
</comment>
<reference evidence="1" key="2">
    <citation type="submission" date="2020-09" db="EMBL/GenBank/DDBJ databases">
        <authorList>
            <person name="Sun Q."/>
            <person name="Zhou Y."/>
        </authorList>
    </citation>
    <scope>NUCLEOTIDE SEQUENCE</scope>
    <source>
        <strain evidence="1">CGMCC 1.15425</strain>
    </source>
</reference>
<reference evidence="1" key="1">
    <citation type="journal article" date="2014" name="Int. J. Syst. Evol. Microbiol.">
        <title>Complete genome sequence of Corynebacterium casei LMG S-19264T (=DSM 44701T), isolated from a smear-ripened cheese.</title>
        <authorList>
            <consortium name="US DOE Joint Genome Institute (JGI-PGF)"/>
            <person name="Walter F."/>
            <person name="Albersmeier A."/>
            <person name="Kalinowski J."/>
            <person name="Ruckert C."/>
        </authorList>
    </citation>
    <scope>NUCLEOTIDE SEQUENCE</scope>
    <source>
        <strain evidence="1">CGMCC 1.15425</strain>
    </source>
</reference>
<dbReference type="Gene3D" id="3.40.190.10">
    <property type="entry name" value="Periplasmic binding protein-like II"/>
    <property type="match status" value="2"/>
</dbReference>
<dbReference type="InterPro" id="IPR027020">
    <property type="entry name" value="YnjB"/>
</dbReference>
<protein>
    <submittedName>
        <fullName evidence="1">ABC transporter substrate-binding protein</fullName>
    </submittedName>
</protein>
<dbReference type="SUPFAM" id="SSF53850">
    <property type="entry name" value="Periplasmic binding protein-like II"/>
    <property type="match status" value="1"/>
</dbReference>
<dbReference type="PIRSF" id="PIRSF029172">
    <property type="entry name" value="UCP029172_ABC_sbc_YnjB"/>
    <property type="match status" value="1"/>
</dbReference>
<dbReference type="Pfam" id="PF13416">
    <property type="entry name" value="SBP_bac_8"/>
    <property type="match status" value="1"/>
</dbReference>
<dbReference type="AlphaFoldDB" id="A0A917LSJ3"/>
<dbReference type="EMBL" id="BMIY01000004">
    <property type="protein sequence ID" value="GGG55021.1"/>
    <property type="molecule type" value="Genomic_DNA"/>
</dbReference>
<proteinExistence type="predicted"/>
<organism evidence="1 2">
    <name type="scientific">Pseudohongiella nitratireducens</name>
    <dbReference type="NCBI Taxonomy" id="1768907"/>
    <lineage>
        <taxon>Bacteria</taxon>
        <taxon>Pseudomonadati</taxon>
        <taxon>Pseudomonadota</taxon>
        <taxon>Gammaproteobacteria</taxon>
        <taxon>Pseudomonadales</taxon>
        <taxon>Pseudohongiellaceae</taxon>
        <taxon>Pseudohongiella</taxon>
    </lineage>
</organism>
<keyword evidence="2" id="KW-1185">Reference proteome</keyword>
<dbReference type="PANTHER" id="PTHR42779:SF1">
    <property type="entry name" value="PROTEIN YNJB"/>
    <property type="match status" value="1"/>
</dbReference>
<gene>
    <name evidence="1" type="ORF">GCM10011403_10100</name>
</gene>
<accession>A0A917LSJ3</accession>
<dbReference type="PANTHER" id="PTHR42779">
    <property type="entry name" value="PROTEIN YNJB"/>
    <property type="match status" value="1"/>
</dbReference>
<name>A0A917LSJ3_9GAMM</name>